<sequence length="197" mass="23173">MEPQRDYTRPKYVRNPGEFGLIFEIADAKPLAGNELGSVAYFPAKVREQVEQIFRNLDVIQLSRCVSMWNVWTQCTFERIEPDDGDLRDNDKEDDDGEEDNYDSDDDDDNHDEDNDAFGDFRDDDDDDDDDGDDDDDYENDDFIDEFNSKEIDRICYCTLRFTHNIKILRISTRMRRGCEKNQDLVSLMSRTVNLFQ</sequence>
<dbReference type="AlphaFoldDB" id="A0A8E0RKT7"/>
<comment type="caution">
    <text evidence="2">The sequence shown here is derived from an EMBL/GenBank/DDBJ whole genome shotgun (WGS) entry which is preliminary data.</text>
</comment>
<evidence type="ECO:0000313" key="2">
    <source>
        <dbReference type="EMBL" id="KAA0186038.1"/>
    </source>
</evidence>
<name>A0A8E0RKT7_9TREM</name>
<reference evidence="2" key="1">
    <citation type="submission" date="2019-05" db="EMBL/GenBank/DDBJ databases">
        <title>Annotation for the trematode Fasciolopsis buski.</title>
        <authorList>
            <person name="Choi Y.-J."/>
        </authorList>
    </citation>
    <scope>NUCLEOTIDE SEQUENCE</scope>
    <source>
        <strain evidence="2">HT</strain>
        <tissue evidence="2">Whole worm</tissue>
    </source>
</reference>
<dbReference type="OrthoDB" id="6272093at2759"/>
<protein>
    <submittedName>
        <fullName evidence="2">Uncharacterized protein</fullName>
    </submittedName>
</protein>
<accession>A0A8E0RKT7</accession>
<feature type="compositionally biased region" description="Basic and acidic residues" evidence="1">
    <location>
        <begin position="82"/>
        <end position="91"/>
    </location>
</feature>
<evidence type="ECO:0000313" key="3">
    <source>
        <dbReference type="Proteomes" id="UP000728185"/>
    </source>
</evidence>
<organism evidence="2 3">
    <name type="scientific">Fasciolopsis buskii</name>
    <dbReference type="NCBI Taxonomy" id="27845"/>
    <lineage>
        <taxon>Eukaryota</taxon>
        <taxon>Metazoa</taxon>
        <taxon>Spiralia</taxon>
        <taxon>Lophotrochozoa</taxon>
        <taxon>Platyhelminthes</taxon>
        <taxon>Trematoda</taxon>
        <taxon>Digenea</taxon>
        <taxon>Plagiorchiida</taxon>
        <taxon>Echinostomata</taxon>
        <taxon>Echinostomatoidea</taxon>
        <taxon>Fasciolidae</taxon>
        <taxon>Fasciolopsis</taxon>
    </lineage>
</organism>
<gene>
    <name evidence="2" type="ORF">FBUS_06274</name>
</gene>
<keyword evidence="3" id="KW-1185">Reference proteome</keyword>
<feature type="compositionally biased region" description="Acidic residues" evidence="1">
    <location>
        <begin position="92"/>
        <end position="143"/>
    </location>
</feature>
<dbReference type="Proteomes" id="UP000728185">
    <property type="component" value="Unassembled WGS sequence"/>
</dbReference>
<feature type="region of interest" description="Disordered" evidence="1">
    <location>
        <begin position="82"/>
        <end position="143"/>
    </location>
</feature>
<evidence type="ECO:0000256" key="1">
    <source>
        <dbReference type="SAM" id="MobiDB-lite"/>
    </source>
</evidence>
<proteinExistence type="predicted"/>
<dbReference type="EMBL" id="LUCM01010011">
    <property type="protein sequence ID" value="KAA0186038.1"/>
    <property type="molecule type" value="Genomic_DNA"/>
</dbReference>